<reference evidence="2 3" key="1">
    <citation type="journal article" date="2016" name="Fungal Biol.">
        <title>The genome of Xylona heveae provides a window into fungal endophytism.</title>
        <authorList>
            <person name="Gazis R."/>
            <person name="Kuo A."/>
            <person name="Riley R."/>
            <person name="LaButti K."/>
            <person name="Lipzen A."/>
            <person name="Lin J."/>
            <person name="Amirebrahimi M."/>
            <person name="Hesse C.N."/>
            <person name="Spatafora J.W."/>
            <person name="Henrissat B."/>
            <person name="Hainaut M."/>
            <person name="Grigoriev I.V."/>
            <person name="Hibbett D.S."/>
        </authorList>
    </citation>
    <scope>NUCLEOTIDE SEQUENCE [LARGE SCALE GENOMIC DNA]</scope>
    <source>
        <strain evidence="2 3">TC161</strain>
    </source>
</reference>
<dbReference type="RefSeq" id="XP_018187688.1">
    <property type="nucleotide sequence ID" value="XM_018329237.1"/>
</dbReference>
<dbReference type="EMBL" id="KV407459">
    <property type="protein sequence ID" value="KZF22133.1"/>
    <property type="molecule type" value="Genomic_DNA"/>
</dbReference>
<name>A0A165GFW4_XYLHT</name>
<feature type="compositionally biased region" description="Basic and acidic residues" evidence="1">
    <location>
        <begin position="139"/>
        <end position="149"/>
    </location>
</feature>
<feature type="compositionally biased region" description="Polar residues" evidence="1">
    <location>
        <begin position="119"/>
        <end position="138"/>
    </location>
</feature>
<dbReference type="AlphaFoldDB" id="A0A165GFW4"/>
<feature type="compositionally biased region" description="Low complexity" evidence="1">
    <location>
        <begin position="212"/>
        <end position="229"/>
    </location>
</feature>
<feature type="region of interest" description="Disordered" evidence="1">
    <location>
        <begin position="84"/>
        <end position="233"/>
    </location>
</feature>
<feature type="compositionally biased region" description="Polar residues" evidence="1">
    <location>
        <begin position="166"/>
        <end position="180"/>
    </location>
</feature>
<dbReference type="Proteomes" id="UP000076632">
    <property type="component" value="Unassembled WGS sequence"/>
</dbReference>
<feature type="compositionally biased region" description="Basic and acidic residues" evidence="1">
    <location>
        <begin position="84"/>
        <end position="118"/>
    </location>
</feature>
<feature type="compositionally biased region" description="Polar residues" evidence="1">
    <location>
        <begin position="194"/>
        <end position="205"/>
    </location>
</feature>
<evidence type="ECO:0000313" key="2">
    <source>
        <dbReference type="EMBL" id="KZF22133.1"/>
    </source>
</evidence>
<accession>A0A165GFW4</accession>
<proteinExistence type="predicted"/>
<evidence type="ECO:0000256" key="1">
    <source>
        <dbReference type="SAM" id="MobiDB-lite"/>
    </source>
</evidence>
<sequence>MATTPSKTGRRVLGDISVNTPSKLQTIRTAEKGGASLAERENYATESSVLGAKNMGHTSKQLLFAPGKDGSTIGKKRSIHEVEGIEQWSEPREAPLSELTRSRLSEERVTLQRQESRENSQIAQTQQTNEQPLDQAQLNDERVCSEDSTPKQTTPAPTTEHLAPNSVPSNNDASTTSTPPHNHATPQYHPNGPESVTQDSFSSVIDYSPPDTSITEQRQQQQSTESAQSVPSVASVRFLFPPLSLSTYPLSQ</sequence>
<organism evidence="2 3">
    <name type="scientific">Xylona heveae (strain CBS 132557 / TC161)</name>
    <dbReference type="NCBI Taxonomy" id="1328760"/>
    <lineage>
        <taxon>Eukaryota</taxon>
        <taxon>Fungi</taxon>
        <taxon>Dikarya</taxon>
        <taxon>Ascomycota</taxon>
        <taxon>Pezizomycotina</taxon>
        <taxon>Xylonomycetes</taxon>
        <taxon>Xylonales</taxon>
        <taxon>Xylonaceae</taxon>
        <taxon>Xylona</taxon>
    </lineage>
</organism>
<protein>
    <submittedName>
        <fullName evidence="2">Uncharacterized protein</fullName>
    </submittedName>
</protein>
<dbReference type="InParanoid" id="A0A165GFW4"/>
<dbReference type="GeneID" id="28894374"/>
<gene>
    <name evidence="2" type="ORF">L228DRAFT_147018</name>
</gene>
<keyword evidence="3" id="KW-1185">Reference proteome</keyword>
<evidence type="ECO:0000313" key="3">
    <source>
        <dbReference type="Proteomes" id="UP000076632"/>
    </source>
</evidence>